<dbReference type="AlphaFoldDB" id="A0A0C3BLN2"/>
<proteinExistence type="predicted"/>
<dbReference type="Proteomes" id="UP000054166">
    <property type="component" value="Unassembled WGS sequence"/>
</dbReference>
<dbReference type="HOGENOM" id="CLU_2455530_0_0_1"/>
<reference evidence="2" key="2">
    <citation type="submission" date="2015-01" db="EMBL/GenBank/DDBJ databases">
        <title>Evolutionary Origins and Diversification of the Mycorrhizal Mutualists.</title>
        <authorList>
            <consortium name="DOE Joint Genome Institute"/>
            <consortium name="Mycorrhizal Genomics Consortium"/>
            <person name="Kohler A."/>
            <person name="Kuo A."/>
            <person name="Nagy L.G."/>
            <person name="Floudas D."/>
            <person name="Copeland A."/>
            <person name="Barry K.W."/>
            <person name="Cichocki N."/>
            <person name="Veneault-Fourrey C."/>
            <person name="LaButti K."/>
            <person name="Lindquist E.A."/>
            <person name="Lipzen A."/>
            <person name="Lundell T."/>
            <person name="Morin E."/>
            <person name="Murat C."/>
            <person name="Riley R."/>
            <person name="Ohm R."/>
            <person name="Sun H."/>
            <person name="Tunlid A."/>
            <person name="Henrissat B."/>
            <person name="Grigoriev I.V."/>
            <person name="Hibbett D.S."/>
            <person name="Martin F."/>
        </authorList>
    </citation>
    <scope>NUCLEOTIDE SEQUENCE [LARGE SCALE GENOMIC DNA]</scope>
    <source>
        <strain evidence="2">F 1598</strain>
    </source>
</reference>
<protein>
    <submittedName>
        <fullName evidence="1">Uncharacterized protein</fullName>
    </submittedName>
</protein>
<dbReference type="EMBL" id="KN833018">
    <property type="protein sequence ID" value="KIM78227.1"/>
    <property type="molecule type" value="Genomic_DNA"/>
</dbReference>
<evidence type="ECO:0000313" key="2">
    <source>
        <dbReference type="Proteomes" id="UP000054166"/>
    </source>
</evidence>
<keyword evidence="2" id="KW-1185">Reference proteome</keyword>
<accession>A0A0C3BLN2</accession>
<organism evidence="1 2">
    <name type="scientific">Piloderma croceum (strain F 1598)</name>
    <dbReference type="NCBI Taxonomy" id="765440"/>
    <lineage>
        <taxon>Eukaryota</taxon>
        <taxon>Fungi</taxon>
        <taxon>Dikarya</taxon>
        <taxon>Basidiomycota</taxon>
        <taxon>Agaricomycotina</taxon>
        <taxon>Agaricomycetes</taxon>
        <taxon>Agaricomycetidae</taxon>
        <taxon>Atheliales</taxon>
        <taxon>Atheliaceae</taxon>
        <taxon>Piloderma</taxon>
    </lineage>
</organism>
<name>A0A0C3BLN2_PILCF</name>
<evidence type="ECO:0000313" key="1">
    <source>
        <dbReference type="EMBL" id="KIM78227.1"/>
    </source>
</evidence>
<reference evidence="1 2" key="1">
    <citation type="submission" date="2014-04" db="EMBL/GenBank/DDBJ databases">
        <authorList>
            <consortium name="DOE Joint Genome Institute"/>
            <person name="Kuo A."/>
            <person name="Tarkka M."/>
            <person name="Buscot F."/>
            <person name="Kohler A."/>
            <person name="Nagy L.G."/>
            <person name="Floudas D."/>
            <person name="Copeland A."/>
            <person name="Barry K.W."/>
            <person name="Cichocki N."/>
            <person name="Veneault-Fourrey C."/>
            <person name="LaButti K."/>
            <person name="Lindquist E.A."/>
            <person name="Lipzen A."/>
            <person name="Lundell T."/>
            <person name="Morin E."/>
            <person name="Murat C."/>
            <person name="Sun H."/>
            <person name="Tunlid A."/>
            <person name="Henrissat B."/>
            <person name="Grigoriev I.V."/>
            <person name="Hibbett D.S."/>
            <person name="Martin F."/>
            <person name="Nordberg H.P."/>
            <person name="Cantor M.N."/>
            <person name="Hua S.X."/>
        </authorList>
    </citation>
    <scope>NUCLEOTIDE SEQUENCE [LARGE SCALE GENOMIC DNA]</scope>
    <source>
        <strain evidence="1 2">F 1598</strain>
    </source>
</reference>
<gene>
    <name evidence="1" type="ORF">PILCRDRAFT_600354</name>
</gene>
<sequence length="89" mass="10280">MRLVMKWNRKTYPATMACSGASLSSGLFAAKSRAKWSNLRSTVYIRIELNPLCEAHKARQEIRITNQTGTQIQYERVPSRRYFNGIRTV</sequence>
<dbReference type="InParanoid" id="A0A0C3BLN2"/>